<dbReference type="EMBL" id="VMRJ01000003">
    <property type="protein sequence ID" value="TVT40053.1"/>
    <property type="molecule type" value="Genomic_DNA"/>
</dbReference>
<reference evidence="2 3" key="1">
    <citation type="submission" date="2019-07" db="EMBL/GenBank/DDBJ databases">
        <title>Hymenobacter sp. straun FUR1 Genome sequencing and assembly.</title>
        <authorList>
            <person name="Chhetri G."/>
        </authorList>
    </citation>
    <scope>NUCLEOTIDE SEQUENCE [LARGE SCALE GENOMIC DNA]</scope>
    <source>
        <strain evidence="2 3">Fur1</strain>
    </source>
</reference>
<gene>
    <name evidence="2" type="ORF">FNT36_11140</name>
</gene>
<dbReference type="RefSeq" id="WP_144847561.1">
    <property type="nucleotide sequence ID" value="NZ_VMRJ01000003.1"/>
</dbReference>
<dbReference type="InterPro" id="IPR025334">
    <property type="entry name" value="DUF4240"/>
</dbReference>
<dbReference type="Proteomes" id="UP000317624">
    <property type="component" value="Unassembled WGS sequence"/>
</dbReference>
<comment type="caution">
    <text evidence="2">The sequence shown here is derived from an EMBL/GenBank/DDBJ whole genome shotgun (WGS) entry which is preliminary data.</text>
</comment>
<dbReference type="AlphaFoldDB" id="A0A558BUA3"/>
<feature type="domain" description="DUF4240" evidence="1">
    <location>
        <begin position="1"/>
        <end position="124"/>
    </location>
</feature>
<accession>A0A558BUA3</accession>
<evidence type="ECO:0000313" key="2">
    <source>
        <dbReference type="EMBL" id="TVT40053.1"/>
    </source>
</evidence>
<organism evidence="2 3">
    <name type="scientific">Hymenobacter setariae</name>
    <dbReference type="NCBI Taxonomy" id="2594794"/>
    <lineage>
        <taxon>Bacteria</taxon>
        <taxon>Pseudomonadati</taxon>
        <taxon>Bacteroidota</taxon>
        <taxon>Cytophagia</taxon>
        <taxon>Cytophagales</taxon>
        <taxon>Hymenobacteraceae</taxon>
        <taxon>Hymenobacter</taxon>
    </lineage>
</organism>
<keyword evidence="3" id="KW-1185">Reference proteome</keyword>
<dbReference type="OrthoDB" id="6200718at2"/>
<sequence>MNQTEFWQLIDATHQAAVGSLDSQETKLIEALAQHSLDDIVDFERLFRQYILAADDFGIIAAQKIIQGWVSDDSYLYSRCWLISQGEQVFFEALRNPDALAELAATQGNTDFEPLLYVADKAFAVLTGMEEDESFPRNIAYEQGLDYDGSTETKDEDWTEEQLPALLPRLWSKFN</sequence>
<proteinExistence type="predicted"/>
<name>A0A558BUA3_9BACT</name>
<protein>
    <submittedName>
        <fullName evidence="2">DUF4240 domain-containing protein</fullName>
    </submittedName>
</protein>
<evidence type="ECO:0000259" key="1">
    <source>
        <dbReference type="Pfam" id="PF14024"/>
    </source>
</evidence>
<evidence type="ECO:0000313" key="3">
    <source>
        <dbReference type="Proteomes" id="UP000317624"/>
    </source>
</evidence>
<dbReference type="Pfam" id="PF14024">
    <property type="entry name" value="DUF4240"/>
    <property type="match status" value="1"/>
</dbReference>